<dbReference type="EMBL" id="KN822256">
    <property type="protein sequence ID" value="KIM51455.1"/>
    <property type="molecule type" value="Genomic_DNA"/>
</dbReference>
<reference evidence="2" key="2">
    <citation type="submission" date="2015-01" db="EMBL/GenBank/DDBJ databases">
        <title>Evolutionary Origins and Diversification of the Mycorrhizal Mutualists.</title>
        <authorList>
            <consortium name="DOE Joint Genome Institute"/>
            <consortium name="Mycorrhizal Genomics Consortium"/>
            <person name="Kohler A."/>
            <person name="Kuo A."/>
            <person name="Nagy L.G."/>
            <person name="Floudas D."/>
            <person name="Copeland A."/>
            <person name="Barry K.W."/>
            <person name="Cichocki N."/>
            <person name="Veneault-Fourrey C."/>
            <person name="LaButti K."/>
            <person name="Lindquist E.A."/>
            <person name="Lipzen A."/>
            <person name="Lundell T."/>
            <person name="Morin E."/>
            <person name="Murat C."/>
            <person name="Riley R."/>
            <person name="Ohm R."/>
            <person name="Sun H."/>
            <person name="Tunlid A."/>
            <person name="Henrissat B."/>
            <person name="Grigoriev I.V."/>
            <person name="Hibbett D.S."/>
            <person name="Martin F."/>
        </authorList>
    </citation>
    <scope>NUCLEOTIDE SEQUENCE [LARGE SCALE GENOMIC DNA]</scope>
    <source>
        <strain evidence="2">Foug A</strain>
    </source>
</reference>
<dbReference type="Proteomes" id="UP000053989">
    <property type="component" value="Unassembled WGS sequence"/>
</dbReference>
<organism evidence="1 2">
    <name type="scientific">Scleroderma citrinum Foug A</name>
    <dbReference type="NCBI Taxonomy" id="1036808"/>
    <lineage>
        <taxon>Eukaryota</taxon>
        <taxon>Fungi</taxon>
        <taxon>Dikarya</taxon>
        <taxon>Basidiomycota</taxon>
        <taxon>Agaricomycotina</taxon>
        <taxon>Agaricomycetes</taxon>
        <taxon>Agaricomycetidae</taxon>
        <taxon>Boletales</taxon>
        <taxon>Sclerodermatineae</taxon>
        <taxon>Sclerodermataceae</taxon>
        <taxon>Scleroderma</taxon>
    </lineage>
</organism>
<keyword evidence="2" id="KW-1185">Reference proteome</keyword>
<dbReference type="OrthoDB" id="2683853at2759"/>
<protein>
    <submittedName>
        <fullName evidence="1">Uncharacterized protein</fullName>
    </submittedName>
</protein>
<feature type="non-terminal residue" evidence="1">
    <location>
        <position position="78"/>
    </location>
</feature>
<gene>
    <name evidence="1" type="ORF">SCLCIDRAFT_143233</name>
</gene>
<evidence type="ECO:0000313" key="1">
    <source>
        <dbReference type="EMBL" id="KIM51455.1"/>
    </source>
</evidence>
<proteinExistence type="predicted"/>
<name>A0A0C3CS90_9AGAM</name>
<dbReference type="InParanoid" id="A0A0C3CS90"/>
<sequence>MKHGKYHSEREKNPYFPFTDRDEWELGKFLYAHLTQMQINDFLKLHWTSLRSVGELLLFLDTIPKGPTWYCMKFETSG</sequence>
<reference evidence="1 2" key="1">
    <citation type="submission" date="2014-04" db="EMBL/GenBank/DDBJ databases">
        <authorList>
            <consortium name="DOE Joint Genome Institute"/>
            <person name="Kuo A."/>
            <person name="Kohler A."/>
            <person name="Nagy L.G."/>
            <person name="Floudas D."/>
            <person name="Copeland A."/>
            <person name="Barry K.W."/>
            <person name="Cichocki N."/>
            <person name="Veneault-Fourrey C."/>
            <person name="LaButti K."/>
            <person name="Lindquist E.A."/>
            <person name="Lipzen A."/>
            <person name="Lundell T."/>
            <person name="Morin E."/>
            <person name="Murat C."/>
            <person name="Sun H."/>
            <person name="Tunlid A."/>
            <person name="Henrissat B."/>
            <person name="Grigoriev I.V."/>
            <person name="Hibbett D.S."/>
            <person name="Martin F."/>
            <person name="Nordberg H.P."/>
            <person name="Cantor M.N."/>
            <person name="Hua S.X."/>
        </authorList>
    </citation>
    <scope>NUCLEOTIDE SEQUENCE [LARGE SCALE GENOMIC DNA]</scope>
    <source>
        <strain evidence="1 2">Foug A</strain>
    </source>
</reference>
<evidence type="ECO:0000313" key="2">
    <source>
        <dbReference type="Proteomes" id="UP000053989"/>
    </source>
</evidence>
<dbReference type="HOGENOM" id="CLU_178716_0_0_1"/>
<accession>A0A0C3CS90</accession>
<dbReference type="AlphaFoldDB" id="A0A0C3CS90"/>